<evidence type="ECO:0000259" key="13">
    <source>
        <dbReference type="PROSITE" id="PS50234"/>
    </source>
</evidence>
<dbReference type="InterPro" id="IPR004595">
    <property type="entry name" value="TFIIH_C1-like_dom"/>
</dbReference>
<dbReference type="Pfam" id="PF04056">
    <property type="entry name" value="Ssl1"/>
    <property type="match status" value="2"/>
</dbReference>
<evidence type="ECO:0000313" key="15">
    <source>
        <dbReference type="Proteomes" id="UP000268093"/>
    </source>
</evidence>
<evidence type="ECO:0000256" key="5">
    <source>
        <dbReference type="ARBA" id="ARBA00022771"/>
    </source>
</evidence>
<dbReference type="GO" id="GO:0006289">
    <property type="term" value="P:nucleotide-excision repair"/>
    <property type="evidence" value="ECO:0007669"/>
    <property type="project" value="InterPro"/>
</dbReference>
<keyword evidence="12" id="KW-0472">Membrane</keyword>
<evidence type="ECO:0000256" key="12">
    <source>
        <dbReference type="SAM" id="Phobius"/>
    </source>
</evidence>
<reference evidence="14 15" key="1">
    <citation type="journal article" date="2018" name="New Phytol.">
        <title>Phylogenomics of Endogonaceae and evolution of mycorrhizas within Mucoromycota.</title>
        <authorList>
            <person name="Chang Y."/>
            <person name="Desiro A."/>
            <person name="Na H."/>
            <person name="Sandor L."/>
            <person name="Lipzen A."/>
            <person name="Clum A."/>
            <person name="Barry K."/>
            <person name="Grigoriev I.V."/>
            <person name="Martin F.M."/>
            <person name="Stajich J.E."/>
            <person name="Smith M.E."/>
            <person name="Bonito G."/>
            <person name="Spatafora J.W."/>
        </authorList>
    </citation>
    <scope>NUCLEOTIDE SEQUENCE [LARGE SCALE GENOMIC DNA]</scope>
    <source>
        <strain evidence="14 15">GMNB39</strain>
    </source>
</reference>
<dbReference type="InterPro" id="IPR007198">
    <property type="entry name" value="Ssl1-like"/>
</dbReference>
<sequence>MTSSSRKPPEEYIDIDDSLDMQVDVHGAEDPPQQGYAWEEEYKRSWDVLQEDSEGRLSSVVAQLQQQAKRKRLLRDTATIQRGIIRHLFLVIDLSEAMNEKDLRPSRLELTLLYAEQFVLEYFDQNPISQLGIILMRDGLAEKLTELSGNQMDHVRALKNKKNQETSGEPSLQNALEVARTSLTHVPSHGSREVVIIFGALTTCDPGNIYETIEHLKRDIVRVSVVGLAAEVQICKILCRETKGEDINSLMAITEAILLNVFYIIIIFKFSFVLILPGTYGIILNEAHYRDLLFEVIPPPAVTTSKNTSNLVMMGFPTRTVEAQASYCVCHSKPTLGGYICPRCGSKVCELPADCDVCGLTLVSSPHLARSYHHLFPVDNFIEVPWSSAKSTQCFSCQNPFDPPPPTVGSSNVPTLSNLDNASGRYACPRCSHHFCVDCDLFVHEVLHNCPGCWGTGDRRDQRATLPPFKAGAGGTKADSAKAEAGKSNGASAGVNGFPNGTVGTESGTPGLGLPPNGKRVLLPPISKKRRLSPAPSANEAAGKGKGKAIDDDGRPAGSIPS</sequence>
<dbReference type="PROSITE" id="PS50234">
    <property type="entry name" value="VWFA"/>
    <property type="match status" value="1"/>
</dbReference>
<evidence type="ECO:0000256" key="2">
    <source>
        <dbReference type="ARBA" id="ARBA00006092"/>
    </source>
</evidence>
<dbReference type="AlphaFoldDB" id="A0A433DNQ5"/>
<gene>
    <name evidence="14" type="ORF">BC936DRAFT_141581</name>
</gene>
<evidence type="ECO:0000256" key="8">
    <source>
        <dbReference type="ARBA" id="ARBA00023163"/>
    </source>
</evidence>
<evidence type="ECO:0000256" key="1">
    <source>
        <dbReference type="ARBA" id="ARBA00004123"/>
    </source>
</evidence>
<dbReference type="PANTHER" id="PTHR12695">
    <property type="entry name" value="GENERAL TRANSCRIPTION FACTOR IIH SUBUNIT 2"/>
    <property type="match status" value="1"/>
</dbReference>
<dbReference type="InterPro" id="IPR013083">
    <property type="entry name" value="Znf_RING/FYVE/PHD"/>
</dbReference>
<keyword evidence="4" id="KW-0227">DNA damage</keyword>
<evidence type="ECO:0000256" key="9">
    <source>
        <dbReference type="ARBA" id="ARBA00023204"/>
    </source>
</evidence>
<dbReference type="CDD" id="cd01453">
    <property type="entry name" value="vWA_transcription_factor_IIH_type"/>
    <property type="match status" value="1"/>
</dbReference>
<dbReference type="InterPro" id="IPR046349">
    <property type="entry name" value="C1-like_sf"/>
</dbReference>
<dbReference type="GO" id="GO:0008270">
    <property type="term" value="F:zinc ion binding"/>
    <property type="evidence" value="ECO:0007669"/>
    <property type="project" value="UniProtKB-KW"/>
</dbReference>
<keyword evidence="12" id="KW-1133">Transmembrane helix</keyword>
<dbReference type="NCBIfam" id="TIGR00622">
    <property type="entry name" value="ssl1"/>
    <property type="match status" value="1"/>
</dbReference>
<proteinExistence type="inferred from homology"/>
<accession>A0A433DNQ5</accession>
<keyword evidence="15" id="KW-1185">Reference proteome</keyword>
<dbReference type="Proteomes" id="UP000268093">
    <property type="component" value="Unassembled WGS sequence"/>
</dbReference>
<feature type="region of interest" description="Disordered" evidence="11">
    <location>
        <begin position="465"/>
        <end position="562"/>
    </location>
</feature>
<evidence type="ECO:0000313" key="14">
    <source>
        <dbReference type="EMBL" id="RUP52483.1"/>
    </source>
</evidence>
<dbReference type="OrthoDB" id="284275at2759"/>
<dbReference type="SUPFAM" id="SSF53300">
    <property type="entry name" value="vWA-like"/>
    <property type="match status" value="1"/>
</dbReference>
<feature type="domain" description="VWFA" evidence="13">
    <location>
        <begin position="87"/>
        <end position="297"/>
    </location>
</feature>
<dbReference type="InterPro" id="IPR002035">
    <property type="entry name" value="VWF_A"/>
</dbReference>
<keyword evidence="10" id="KW-0539">Nucleus</keyword>
<dbReference type="GO" id="GO:0006357">
    <property type="term" value="P:regulation of transcription by RNA polymerase II"/>
    <property type="evidence" value="ECO:0007669"/>
    <property type="project" value="TreeGrafter"/>
</dbReference>
<dbReference type="Gene3D" id="3.30.40.10">
    <property type="entry name" value="Zinc/RING finger domain, C3HC4 (zinc finger)"/>
    <property type="match status" value="1"/>
</dbReference>
<dbReference type="SMART" id="SM01047">
    <property type="entry name" value="C1_4"/>
    <property type="match status" value="1"/>
</dbReference>
<comment type="caution">
    <text evidence="14">The sequence shown here is derived from an EMBL/GenBank/DDBJ whole genome shotgun (WGS) entry which is preliminary data.</text>
</comment>
<organism evidence="14 15">
    <name type="scientific">Jimgerdemannia flammicorona</name>
    <dbReference type="NCBI Taxonomy" id="994334"/>
    <lineage>
        <taxon>Eukaryota</taxon>
        <taxon>Fungi</taxon>
        <taxon>Fungi incertae sedis</taxon>
        <taxon>Mucoromycota</taxon>
        <taxon>Mucoromycotina</taxon>
        <taxon>Endogonomycetes</taxon>
        <taxon>Endogonales</taxon>
        <taxon>Endogonaceae</taxon>
        <taxon>Jimgerdemannia</taxon>
    </lineage>
</organism>
<dbReference type="PANTHER" id="PTHR12695:SF2">
    <property type="entry name" value="GENERAL TRANSCRIPTION FACTOR IIH SUBUNIT 2-RELATED"/>
    <property type="match status" value="1"/>
</dbReference>
<protein>
    <recommendedName>
        <fullName evidence="13">VWFA domain-containing protein</fullName>
    </recommendedName>
</protein>
<comment type="similarity">
    <text evidence="2">Belongs to the GTF2H2 family.</text>
</comment>
<dbReference type="PROSITE" id="PS00028">
    <property type="entry name" value="ZINC_FINGER_C2H2_1"/>
    <property type="match status" value="1"/>
</dbReference>
<dbReference type="GO" id="GO:0005675">
    <property type="term" value="C:transcription factor TFIIH holo complex"/>
    <property type="evidence" value="ECO:0007669"/>
    <property type="project" value="TreeGrafter"/>
</dbReference>
<dbReference type="Gene3D" id="3.40.50.410">
    <property type="entry name" value="von Willebrand factor, type A domain"/>
    <property type="match status" value="1"/>
</dbReference>
<dbReference type="SUPFAM" id="SSF57889">
    <property type="entry name" value="Cysteine-rich domain"/>
    <property type="match status" value="1"/>
</dbReference>
<keyword evidence="3" id="KW-0479">Metal-binding</keyword>
<evidence type="ECO:0000256" key="4">
    <source>
        <dbReference type="ARBA" id="ARBA00022763"/>
    </source>
</evidence>
<name>A0A433DNQ5_9FUNG</name>
<keyword evidence="5" id="KW-0863">Zinc-finger</keyword>
<dbReference type="InterPro" id="IPR012170">
    <property type="entry name" value="TFIIH_SSL1/p44"/>
</dbReference>
<evidence type="ECO:0000256" key="10">
    <source>
        <dbReference type="ARBA" id="ARBA00023242"/>
    </source>
</evidence>
<dbReference type="EMBL" id="RBNI01000002">
    <property type="protein sequence ID" value="RUP52483.1"/>
    <property type="molecule type" value="Genomic_DNA"/>
</dbReference>
<evidence type="ECO:0000256" key="11">
    <source>
        <dbReference type="SAM" id="MobiDB-lite"/>
    </source>
</evidence>
<keyword evidence="6" id="KW-0862">Zinc</keyword>
<dbReference type="SMART" id="SM00327">
    <property type="entry name" value="VWA"/>
    <property type="match status" value="1"/>
</dbReference>
<dbReference type="GO" id="GO:0000439">
    <property type="term" value="C:transcription factor TFIIH core complex"/>
    <property type="evidence" value="ECO:0007669"/>
    <property type="project" value="InterPro"/>
</dbReference>
<dbReference type="GO" id="GO:0006351">
    <property type="term" value="P:DNA-templated transcription"/>
    <property type="evidence" value="ECO:0007669"/>
    <property type="project" value="InterPro"/>
</dbReference>
<keyword evidence="12" id="KW-0812">Transmembrane</keyword>
<keyword evidence="8" id="KW-0804">Transcription</keyword>
<keyword evidence="9" id="KW-0234">DNA repair</keyword>
<evidence type="ECO:0000256" key="6">
    <source>
        <dbReference type="ARBA" id="ARBA00022833"/>
    </source>
</evidence>
<dbReference type="InterPro" id="IPR036465">
    <property type="entry name" value="vWFA_dom_sf"/>
</dbReference>
<feature type="transmembrane region" description="Helical" evidence="12">
    <location>
        <begin position="257"/>
        <end position="283"/>
    </location>
</feature>
<keyword evidence="7" id="KW-0805">Transcription regulation</keyword>
<comment type="subcellular location">
    <subcellularLocation>
        <location evidence="1">Nucleus</location>
    </subcellularLocation>
</comment>
<dbReference type="InterPro" id="IPR013087">
    <property type="entry name" value="Znf_C2H2_type"/>
</dbReference>
<evidence type="ECO:0000256" key="7">
    <source>
        <dbReference type="ARBA" id="ARBA00023015"/>
    </source>
</evidence>
<evidence type="ECO:0000256" key="3">
    <source>
        <dbReference type="ARBA" id="ARBA00022723"/>
    </source>
</evidence>
<dbReference type="Pfam" id="PF07975">
    <property type="entry name" value="C1_4"/>
    <property type="match status" value="1"/>
</dbReference>